<sequence>MDNPKCIIIPQIISRCRVNVHEIRFEEMIKEYEYIYATEAFSCE</sequence>
<evidence type="ECO:0000313" key="2">
    <source>
        <dbReference type="Proteomes" id="UP000324800"/>
    </source>
</evidence>
<organism evidence="1 2">
    <name type="scientific">Streblomastix strix</name>
    <dbReference type="NCBI Taxonomy" id="222440"/>
    <lineage>
        <taxon>Eukaryota</taxon>
        <taxon>Metamonada</taxon>
        <taxon>Preaxostyla</taxon>
        <taxon>Oxymonadida</taxon>
        <taxon>Streblomastigidae</taxon>
        <taxon>Streblomastix</taxon>
    </lineage>
</organism>
<reference evidence="1 2" key="1">
    <citation type="submission" date="2019-03" db="EMBL/GenBank/DDBJ databases">
        <title>Single cell metagenomics reveals metabolic interactions within the superorganism composed of flagellate Streblomastix strix and complex community of Bacteroidetes bacteria on its surface.</title>
        <authorList>
            <person name="Treitli S.C."/>
            <person name="Kolisko M."/>
            <person name="Husnik F."/>
            <person name="Keeling P."/>
            <person name="Hampl V."/>
        </authorList>
    </citation>
    <scope>NUCLEOTIDE SEQUENCE [LARGE SCALE GENOMIC DNA]</scope>
    <source>
        <strain evidence="1">ST1C</strain>
    </source>
</reference>
<feature type="non-terminal residue" evidence="1">
    <location>
        <position position="44"/>
    </location>
</feature>
<dbReference type="EMBL" id="SNRW01012612">
    <property type="protein sequence ID" value="KAA6373594.1"/>
    <property type="molecule type" value="Genomic_DNA"/>
</dbReference>
<name>A0A5J4UTL8_9EUKA</name>
<protein>
    <submittedName>
        <fullName evidence="1">Uncharacterized protein</fullName>
    </submittedName>
</protein>
<evidence type="ECO:0000313" key="1">
    <source>
        <dbReference type="EMBL" id="KAA6373594.1"/>
    </source>
</evidence>
<dbReference type="AlphaFoldDB" id="A0A5J4UTL8"/>
<dbReference type="Proteomes" id="UP000324800">
    <property type="component" value="Unassembled WGS sequence"/>
</dbReference>
<proteinExistence type="predicted"/>
<comment type="caution">
    <text evidence="1">The sequence shown here is derived from an EMBL/GenBank/DDBJ whole genome shotgun (WGS) entry which is preliminary data.</text>
</comment>
<gene>
    <name evidence="1" type="ORF">EZS28_030879</name>
</gene>
<accession>A0A5J4UTL8</accession>